<dbReference type="AlphaFoldDB" id="A0A974HT39"/>
<feature type="compositionally biased region" description="Pro residues" evidence="1">
    <location>
        <begin position="18"/>
        <end position="39"/>
    </location>
</feature>
<dbReference type="EMBL" id="CM004470">
    <property type="protein sequence ID" value="OCT89329.1"/>
    <property type="molecule type" value="Genomic_DNA"/>
</dbReference>
<name>A0A974HT39_XENLA</name>
<gene>
    <name evidence="2" type="ORF">XELAEV_18017949mg</name>
</gene>
<feature type="compositionally biased region" description="Basic and acidic residues" evidence="1">
    <location>
        <begin position="103"/>
        <end position="128"/>
    </location>
</feature>
<protein>
    <submittedName>
        <fullName evidence="2">Uncharacterized protein</fullName>
    </submittedName>
</protein>
<sequence>MQSLRSSPSPAHVVSPVPELPEQPGPPPPSPPQGPPRDPGAPGTPRLSGGDPETPEPESQSPNRGRDTPTRFRSPNFGYHPDSSREPQGTEKLTPARDISTQIKERELSSPDRNHHIEESSIPIRDRYPTFGGRNTPSRDRGSPISDRYSVRSASDLKIRDRELPVSNRDPHGSDGDPPGRRMEETARNAVIIRIGIPDLQQTVTSSCLSACLSGCSVRVCIKHACYCWLLPVQYLYF</sequence>
<feature type="region of interest" description="Disordered" evidence="1">
    <location>
        <begin position="1"/>
        <end position="183"/>
    </location>
</feature>
<proteinExistence type="predicted"/>
<organism evidence="2 3">
    <name type="scientific">Xenopus laevis</name>
    <name type="common">African clawed frog</name>
    <dbReference type="NCBI Taxonomy" id="8355"/>
    <lineage>
        <taxon>Eukaryota</taxon>
        <taxon>Metazoa</taxon>
        <taxon>Chordata</taxon>
        <taxon>Craniata</taxon>
        <taxon>Vertebrata</taxon>
        <taxon>Euteleostomi</taxon>
        <taxon>Amphibia</taxon>
        <taxon>Batrachia</taxon>
        <taxon>Anura</taxon>
        <taxon>Pipoidea</taxon>
        <taxon>Pipidae</taxon>
        <taxon>Xenopodinae</taxon>
        <taxon>Xenopus</taxon>
        <taxon>Xenopus</taxon>
    </lineage>
</organism>
<feature type="compositionally biased region" description="Basic and acidic residues" evidence="1">
    <location>
        <begin position="155"/>
        <end position="183"/>
    </location>
</feature>
<feature type="compositionally biased region" description="Low complexity" evidence="1">
    <location>
        <begin position="1"/>
        <end position="17"/>
    </location>
</feature>
<evidence type="ECO:0000256" key="1">
    <source>
        <dbReference type="SAM" id="MobiDB-lite"/>
    </source>
</evidence>
<accession>A0A974HT39</accession>
<evidence type="ECO:0000313" key="3">
    <source>
        <dbReference type="Proteomes" id="UP000694892"/>
    </source>
</evidence>
<evidence type="ECO:0000313" key="2">
    <source>
        <dbReference type="EMBL" id="OCT89329.1"/>
    </source>
</evidence>
<dbReference type="Proteomes" id="UP000694892">
    <property type="component" value="Chromosome 3L"/>
</dbReference>
<reference evidence="3" key="1">
    <citation type="journal article" date="2016" name="Nature">
        <title>Genome evolution in the allotetraploid frog Xenopus laevis.</title>
        <authorList>
            <person name="Session A.M."/>
            <person name="Uno Y."/>
            <person name="Kwon T."/>
            <person name="Chapman J.A."/>
            <person name="Toyoda A."/>
            <person name="Takahashi S."/>
            <person name="Fukui A."/>
            <person name="Hikosaka A."/>
            <person name="Suzuki A."/>
            <person name="Kondo M."/>
            <person name="van Heeringen S.J."/>
            <person name="Quigley I."/>
            <person name="Heinz S."/>
            <person name="Ogino H."/>
            <person name="Ochi H."/>
            <person name="Hellsten U."/>
            <person name="Lyons J.B."/>
            <person name="Simakov O."/>
            <person name="Putnam N."/>
            <person name="Stites J."/>
            <person name="Kuroki Y."/>
            <person name="Tanaka T."/>
            <person name="Michiue T."/>
            <person name="Watanabe M."/>
            <person name="Bogdanovic O."/>
            <person name="Lister R."/>
            <person name="Georgiou G."/>
            <person name="Paranjpe S.S."/>
            <person name="van Kruijsbergen I."/>
            <person name="Shu S."/>
            <person name="Carlson J."/>
            <person name="Kinoshita T."/>
            <person name="Ohta Y."/>
            <person name="Mawaribuchi S."/>
            <person name="Jenkins J."/>
            <person name="Grimwood J."/>
            <person name="Schmutz J."/>
            <person name="Mitros T."/>
            <person name="Mozaffari S.V."/>
            <person name="Suzuki Y."/>
            <person name="Haramoto Y."/>
            <person name="Yamamoto T.S."/>
            <person name="Takagi C."/>
            <person name="Heald R."/>
            <person name="Miller K."/>
            <person name="Haudenschild C."/>
            <person name="Kitzman J."/>
            <person name="Nakayama T."/>
            <person name="Izutsu Y."/>
            <person name="Robert J."/>
            <person name="Fortriede J."/>
            <person name="Burns K."/>
            <person name="Lotay V."/>
            <person name="Karimi K."/>
            <person name="Yasuoka Y."/>
            <person name="Dichmann D.S."/>
            <person name="Flajnik M.F."/>
            <person name="Houston D.W."/>
            <person name="Shendure J."/>
            <person name="DuPasquier L."/>
            <person name="Vize P.D."/>
            <person name="Zorn A.M."/>
            <person name="Ito M."/>
            <person name="Marcotte E.M."/>
            <person name="Wallingford J.B."/>
            <person name="Ito Y."/>
            <person name="Asashima M."/>
            <person name="Ueno N."/>
            <person name="Matsuda Y."/>
            <person name="Veenstra G.J."/>
            <person name="Fujiyama A."/>
            <person name="Harland R.M."/>
            <person name="Taira M."/>
            <person name="Rokhsar D.S."/>
        </authorList>
    </citation>
    <scope>NUCLEOTIDE SEQUENCE [LARGE SCALE GENOMIC DNA]</scope>
    <source>
        <strain evidence="3">J</strain>
    </source>
</reference>